<sequence length="135" mass="15347">MSFDRRACGSPAPHVTKRLFTIIVLLVGLICIFGGYLLGRMARKEVKRPNELLTYNLTAAADNLYKKSKRITPKVIHHNDPDKIRTRLSEIFNCIDCGTINKYNLSEYVRNSINFQVTKLLKSISNATLYLDALT</sequence>
<keyword evidence="1" id="KW-1133">Transmembrane helix</keyword>
<reference evidence="2" key="1">
    <citation type="journal article" date="2016" name="Insect Biochem. Mol. Biol.">
        <title>Multifaceted biological insights from a draft genome sequence of the tobacco hornworm moth, Manduca sexta.</title>
        <authorList>
            <person name="Kanost M.R."/>
            <person name="Arrese E.L."/>
            <person name="Cao X."/>
            <person name="Chen Y.R."/>
            <person name="Chellapilla S."/>
            <person name="Goldsmith M.R."/>
            <person name="Grosse-Wilde E."/>
            <person name="Heckel D.G."/>
            <person name="Herndon N."/>
            <person name="Jiang H."/>
            <person name="Papanicolaou A."/>
            <person name="Qu J."/>
            <person name="Soulages J.L."/>
            <person name="Vogel H."/>
            <person name="Walters J."/>
            <person name="Waterhouse R.M."/>
            <person name="Ahn S.J."/>
            <person name="Almeida F.C."/>
            <person name="An C."/>
            <person name="Aqrawi P."/>
            <person name="Bretschneider A."/>
            <person name="Bryant W.B."/>
            <person name="Bucks S."/>
            <person name="Chao H."/>
            <person name="Chevignon G."/>
            <person name="Christen J.M."/>
            <person name="Clarke D.F."/>
            <person name="Dittmer N.T."/>
            <person name="Ferguson L.C.F."/>
            <person name="Garavelou S."/>
            <person name="Gordon K.H.J."/>
            <person name="Gunaratna R.T."/>
            <person name="Han Y."/>
            <person name="Hauser F."/>
            <person name="He Y."/>
            <person name="Heidel-Fischer H."/>
            <person name="Hirsh A."/>
            <person name="Hu Y."/>
            <person name="Jiang H."/>
            <person name="Kalra D."/>
            <person name="Klinner C."/>
            <person name="Konig C."/>
            <person name="Kovar C."/>
            <person name="Kroll A.R."/>
            <person name="Kuwar S.S."/>
            <person name="Lee S.L."/>
            <person name="Lehman R."/>
            <person name="Li K."/>
            <person name="Li Z."/>
            <person name="Liang H."/>
            <person name="Lovelace S."/>
            <person name="Lu Z."/>
            <person name="Mansfield J.H."/>
            <person name="McCulloch K.J."/>
            <person name="Mathew T."/>
            <person name="Morton B."/>
            <person name="Muzny D.M."/>
            <person name="Neunemann D."/>
            <person name="Ongeri F."/>
            <person name="Pauchet Y."/>
            <person name="Pu L.L."/>
            <person name="Pyrousis I."/>
            <person name="Rao X.J."/>
            <person name="Redding A."/>
            <person name="Roesel C."/>
            <person name="Sanchez-Gracia A."/>
            <person name="Schaack S."/>
            <person name="Shukla A."/>
            <person name="Tetreau G."/>
            <person name="Wang Y."/>
            <person name="Xiong G.H."/>
            <person name="Traut W."/>
            <person name="Walsh T.K."/>
            <person name="Worley K.C."/>
            <person name="Wu D."/>
            <person name="Wu W."/>
            <person name="Wu Y.Q."/>
            <person name="Zhang X."/>
            <person name="Zou Z."/>
            <person name="Zucker H."/>
            <person name="Briscoe A.D."/>
            <person name="Burmester T."/>
            <person name="Clem R.J."/>
            <person name="Feyereisen R."/>
            <person name="Grimmelikhuijzen C.J.P."/>
            <person name="Hamodrakas S.J."/>
            <person name="Hansson B.S."/>
            <person name="Huguet E."/>
            <person name="Jermiin L.S."/>
            <person name="Lan Q."/>
            <person name="Lehman H.K."/>
            <person name="Lorenzen M."/>
            <person name="Merzendorfer H."/>
            <person name="Michalopoulos I."/>
            <person name="Morton D.B."/>
            <person name="Muthukrishnan S."/>
            <person name="Oakeshott J.G."/>
            <person name="Palmer W."/>
            <person name="Park Y."/>
            <person name="Passarelli A.L."/>
            <person name="Rozas J."/>
            <person name="Schwartz L.M."/>
            <person name="Smith W."/>
            <person name="Southgate A."/>
            <person name="Vilcinskas A."/>
            <person name="Vogt R."/>
            <person name="Wang P."/>
            <person name="Werren J."/>
            <person name="Yu X.Q."/>
            <person name="Zhou J.J."/>
            <person name="Brown S.J."/>
            <person name="Scherer S.E."/>
            <person name="Richards S."/>
            <person name="Blissard G.W."/>
        </authorList>
    </citation>
    <scope>NUCLEOTIDE SEQUENCE</scope>
</reference>
<accession>A0A921YM79</accession>
<evidence type="ECO:0000256" key="1">
    <source>
        <dbReference type="SAM" id="Phobius"/>
    </source>
</evidence>
<keyword evidence="1" id="KW-0812">Transmembrane</keyword>
<name>A0A921YM79_MANSE</name>
<evidence type="ECO:0000313" key="3">
    <source>
        <dbReference type="Proteomes" id="UP000791440"/>
    </source>
</evidence>
<keyword evidence="1" id="KW-0472">Membrane</keyword>
<dbReference type="AlphaFoldDB" id="A0A921YM79"/>
<protein>
    <submittedName>
        <fullName evidence="2">Uncharacterized protein</fullName>
    </submittedName>
</protein>
<gene>
    <name evidence="2" type="ORF">O3G_MSEX002118</name>
</gene>
<feature type="transmembrane region" description="Helical" evidence="1">
    <location>
        <begin position="20"/>
        <end position="39"/>
    </location>
</feature>
<keyword evidence="3" id="KW-1185">Reference proteome</keyword>
<evidence type="ECO:0000313" key="2">
    <source>
        <dbReference type="EMBL" id="KAG6441976.1"/>
    </source>
</evidence>
<dbReference type="Proteomes" id="UP000791440">
    <property type="component" value="Unassembled WGS sequence"/>
</dbReference>
<reference evidence="2" key="2">
    <citation type="submission" date="2020-12" db="EMBL/GenBank/DDBJ databases">
        <authorList>
            <person name="Kanost M."/>
        </authorList>
    </citation>
    <scope>NUCLEOTIDE SEQUENCE</scope>
</reference>
<dbReference type="EMBL" id="JH668290">
    <property type="protein sequence ID" value="KAG6441976.1"/>
    <property type="molecule type" value="Genomic_DNA"/>
</dbReference>
<comment type="caution">
    <text evidence="2">The sequence shown here is derived from an EMBL/GenBank/DDBJ whole genome shotgun (WGS) entry which is preliminary data.</text>
</comment>
<dbReference type="OrthoDB" id="7386994at2759"/>
<organism evidence="2 3">
    <name type="scientific">Manduca sexta</name>
    <name type="common">Tobacco hawkmoth</name>
    <name type="synonym">Tobacco hornworm</name>
    <dbReference type="NCBI Taxonomy" id="7130"/>
    <lineage>
        <taxon>Eukaryota</taxon>
        <taxon>Metazoa</taxon>
        <taxon>Ecdysozoa</taxon>
        <taxon>Arthropoda</taxon>
        <taxon>Hexapoda</taxon>
        <taxon>Insecta</taxon>
        <taxon>Pterygota</taxon>
        <taxon>Neoptera</taxon>
        <taxon>Endopterygota</taxon>
        <taxon>Lepidoptera</taxon>
        <taxon>Glossata</taxon>
        <taxon>Ditrysia</taxon>
        <taxon>Bombycoidea</taxon>
        <taxon>Sphingidae</taxon>
        <taxon>Sphinginae</taxon>
        <taxon>Sphingini</taxon>
        <taxon>Manduca</taxon>
    </lineage>
</organism>
<proteinExistence type="predicted"/>